<reference evidence="20 21" key="1">
    <citation type="submission" date="2019-03" db="EMBL/GenBank/DDBJ databases">
        <title>Genomic Encyclopedia of Type Strains, Phase IV (KMG-IV): sequencing the most valuable type-strain genomes for metagenomic binning, comparative biology and taxonomic classification.</title>
        <authorList>
            <person name="Goeker M."/>
        </authorList>
    </citation>
    <scope>NUCLEOTIDE SEQUENCE [LARGE SCALE GENOMIC DNA]</scope>
    <source>
        <strain evidence="20 21">DSM 102940</strain>
    </source>
</reference>
<dbReference type="Gene3D" id="3.30.1490.20">
    <property type="entry name" value="ATP-grasp fold, A domain"/>
    <property type="match status" value="1"/>
</dbReference>
<keyword evidence="7" id="KW-0479">Metal-binding</keyword>
<dbReference type="InterPro" id="IPR005479">
    <property type="entry name" value="CPAse_ATP-bd"/>
</dbReference>
<evidence type="ECO:0000256" key="9">
    <source>
        <dbReference type="ARBA" id="ARBA00022832"/>
    </source>
</evidence>
<keyword evidence="9 17" id="KW-0276">Fatty acid metabolism</keyword>
<dbReference type="InterPro" id="IPR011764">
    <property type="entry name" value="Biotin_carboxylation_dom"/>
</dbReference>
<dbReference type="Pfam" id="PF02785">
    <property type="entry name" value="Biotin_carb_C"/>
    <property type="match status" value="1"/>
</dbReference>
<feature type="domain" description="ATP-grasp" evidence="18">
    <location>
        <begin position="120"/>
        <end position="317"/>
    </location>
</feature>
<dbReference type="PROSITE" id="PS50975">
    <property type="entry name" value="ATP_GRASP"/>
    <property type="match status" value="1"/>
</dbReference>
<dbReference type="SMART" id="SM00878">
    <property type="entry name" value="Biotin_carb_C"/>
    <property type="match status" value="1"/>
</dbReference>
<dbReference type="Pfam" id="PF02786">
    <property type="entry name" value="CPSase_L_D2"/>
    <property type="match status" value="1"/>
</dbReference>
<protein>
    <recommendedName>
        <fullName evidence="4 17">Biotin carboxylase</fullName>
        <ecNumber evidence="4 17">6.3.4.14</ecNumber>
    </recommendedName>
    <alternativeName>
        <fullName evidence="17">Acetyl-coenzyme A carboxylase biotin carboxylase subunit A</fullName>
    </alternativeName>
</protein>
<dbReference type="OrthoDB" id="9807469at2"/>
<dbReference type="UniPathway" id="UPA00655">
    <property type="reaction ID" value="UER00711"/>
</dbReference>
<evidence type="ECO:0000259" key="18">
    <source>
        <dbReference type="PROSITE" id="PS50975"/>
    </source>
</evidence>
<evidence type="ECO:0000256" key="3">
    <source>
        <dbReference type="ARBA" id="ARBA00011750"/>
    </source>
</evidence>
<dbReference type="GO" id="GO:0004075">
    <property type="term" value="F:biotin carboxylase activity"/>
    <property type="evidence" value="ECO:0007669"/>
    <property type="project" value="UniProtKB-EC"/>
</dbReference>
<dbReference type="InterPro" id="IPR004549">
    <property type="entry name" value="Acetyl_CoA_COase_biotin_COase"/>
</dbReference>
<dbReference type="Gene3D" id="3.30.470.20">
    <property type="entry name" value="ATP-grasp fold, B domain"/>
    <property type="match status" value="1"/>
</dbReference>
<dbReference type="GO" id="GO:0005524">
    <property type="term" value="F:ATP binding"/>
    <property type="evidence" value="ECO:0007669"/>
    <property type="project" value="UniProtKB-UniRule"/>
</dbReference>
<keyword evidence="5 17" id="KW-0444">Lipid biosynthesis</keyword>
<dbReference type="InterPro" id="IPR013815">
    <property type="entry name" value="ATP_grasp_subdomain_1"/>
</dbReference>
<dbReference type="SUPFAM" id="SSF56059">
    <property type="entry name" value="Glutathione synthetase ATP-binding domain-like"/>
    <property type="match status" value="1"/>
</dbReference>
<proteinExistence type="predicted"/>
<keyword evidence="8 16" id="KW-0547">Nucleotide-binding</keyword>
<feature type="domain" description="Biotin carboxylation" evidence="19">
    <location>
        <begin position="1"/>
        <end position="446"/>
    </location>
</feature>
<dbReference type="GO" id="GO:0006633">
    <property type="term" value="P:fatty acid biosynthetic process"/>
    <property type="evidence" value="ECO:0007669"/>
    <property type="project" value="UniProtKB-KW"/>
</dbReference>
<evidence type="ECO:0000313" key="20">
    <source>
        <dbReference type="EMBL" id="TCO79867.1"/>
    </source>
</evidence>
<gene>
    <name evidence="20" type="ORF">EV214_101100</name>
</gene>
<dbReference type="AlphaFoldDB" id="A0A4R2L3R3"/>
<dbReference type="NCBIfam" id="NF006367">
    <property type="entry name" value="PRK08591.1"/>
    <property type="match status" value="1"/>
</dbReference>
<evidence type="ECO:0000256" key="8">
    <source>
        <dbReference type="ARBA" id="ARBA00022741"/>
    </source>
</evidence>
<dbReference type="InterPro" id="IPR011761">
    <property type="entry name" value="ATP-grasp"/>
</dbReference>
<dbReference type="FunFam" id="3.40.50.20:FF:000010">
    <property type="entry name" value="Propionyl-CoA carboxylase subunit alpha"/>
    <property type="match status" value="1"/>
</dbReference>
<keyword evidence="13 17" id="KW-0275">Fatty acid biosynthesis</keyword>
<keyword evidence="6 17" id="KW-0436">Ligase</keyword>
<dbReference type="Proteomes" id="UP000294919">
    <property type="component" value="Unassembled WGS sequence"/>
</dbReference>
<dbReference type="GO" id="GO:0046872">
    <property type="term" value="F:metal ion binding"/>
    <property type="evidence" value="ECO:0007669"/>
    <property type="project" value="UniProtKB-KW"/>
</dbReference>
<evidence type="ECO:0000256" key="15">
    <source>
        <dbReference type="ARBA" id="ARBA00048600"/>
    </source>
</evidence>
<dbReference type="InterPro" id="IPR011054">
    <property type="entry name" value="Rudment_hybrid_motif"/>
</dbReference>
<keyword evidence="11" id="KW-0460">Magnesium</keyword>
<dbReference type="GO" id="GO:2001295">
    <property type="term" value="P:malonyl-CoA biosynthetic process"/>
    <property type="evidence" value="ECO:0007669"/>
    <property type="project" value="UniProtKB-UniPathway"/>
</dbReference>
<comment type="pathway">
    <text evidence="2 17">Lipid metabolism; malonyl-CoA biosynthesis; malonyl-CoA from acetyl-CoA: step 1/1.</text>
</comment>
<evidence type="ECO:0000313" key="21">
    <source>
        <dbReference type="Proteomes" id="UP000294919"/>
    </source>
</evidence>
<evidence type="ECO:0000256" key="11">
    <source>
        <dbReference type="ARBA" id="ARBA00022842"/>
    </source>
</evidence>
<dbReference type="SUPFAM" id="SSF51246">
    <property type="entry name" value="Rudiment single hybrid motif"/>
    <property type="match status" value="1"/>
</dbReference>
<keyword evidence="21" id="KW-1185">Reference proteome</keyword>
<dbReference type="InterPro" id="IPR051602">
    <property type="entry name" value="ACC_Biotin_Carboxylase"/>
</dbReference>
<evidence type="ECO:0000259" key="19">
    <source>
        <dbReference type="PROSITE" id="PS50979"/>
    </source>
</evidence>
<keyword evidence="10 16" id="KW-0067">ATP-binding</keyword>
<evidence type="ECO:0000256" key="1">
    <source>
        <dbReference type="ARBA" id="ARBA00003761"/>
    </source>
</evidence>
<sequence>MFKKILIANRGEIALRIIRACKELGIKTVAVYSEIDRDALHVHMADEAICIGPGNSSKSYLNMNNIISATWVTSADAIHPGYGFLSESPTFARACEEQEIKLIGPKEEHIRKMGNKSEARKTMIAAGVPVVPGSEGDTKDANEAFELADKIGYPVIIKAVSGGGGRGMRIVYDKEVFIKNFQMAKSEAAIAFNDDAMYIEKYIEEPRHIEFQILADEYGNTIHLGERDCSIQRRNQKMIEEAPCSIMDTSLREKMGEMALKAAKAVGYVSAGTIEFLLDKHNNFYFIEMNTRIQVEHPVTEWITNIDLIKEQIKIAAGEKINFNQQDIKINGHAIECRINAEDIHHNFRPSPGTIEEYFVPGGNGVRIDSHIYSGYKIPPTYDSMIAKLIVWGRDRNEAINRMKRVLDEIIITGIHTNIDFHREILDNEKFLKNKINTAFIATEMIKEND</sequence>
<evidence type="ECO:0000256" key="16">
    <source>
        <dbReference type="PROSITE-ProRule" id="PRU00409"/>
    </source>
</evidence>
<evidence type="ECO:0000256" key="7">
    <source>
        <dbReference type="ARBA" id="ARBA00022723"/>
    </source>
</evidence>
<accession>A0A4R2L3R3</accession>
<comment type="function">
    <text evidence="1 17">This protein is a component of the acetyl coenzyme A carboxylase complex; first, biotin carboxylase catalyzes the carboxylation of the carrier protein and then the transcarboxylase transfers the carboxyl group to form malonyl-CoA.</text>
</comment>
<evidence type="ECO:0000256" key="17">
    <source>
        <dbReference type="RuleBase" id="RU365063"/>
    </source>
</evidence>
<dbReference type="EMBL" id="SLWV01000001">
    <property type="protein sequence ID" value="TCO79867.1"/>
    <property type="molecule type" value="Genomic_DNA"/>
</dbReference>
<dbReference type="InterPro" id="IPR016185">
    <property type="entry name" value="PreATP-grasp_dom_sf"/>
</dbReference>
<dbReference type="EC" id="6.3.4.14" evidence="4 17"/>
<dbReference type="RefSeq" id="WP_132241595.1">
    <property type="nucleotide sequence ID" value="NZ_SLWV01000001.1"/>
</dbReference>
<comment type="caution">
    <text evidence="20">The sequence shown here is derived from an EMBL/GenBank/DDBJ whole genome shotgun (WGS) entry which is preliminary data.</text>
</comment>
<dbReference type="InterPro" id="IPR005481">
    <property type="entry name" value="BC-like_N"/>
</dbReference>
<dbReference type="FunFam" id="3.30.1490.20:FF:000018">
    <property type="entry name" value="Biotin carboxylase"/>
    <property type="match status" value="1"/>
</dbReference>
<evidence type="ECO:0000256" key="10">
    <source>
        <dbReference type="ARBA" id="ARBA00022840"/>
    </source>
</evidence>
<comment type="subunit">
    <text evidence="3 17">Acetyl-CoA carboxylase is a heterohexamer of biotin carboxyl carrier protein, biotin carboxylase and the two subunits of carboxyl transferase in a 2:2 complex.</text>
</comment>
<comment type="catalytic activity">
    <reaction evidence="15 17">
        <text>N(6)-biotinyl-L-lysyl-[protein] + hydrogencarbonate + ATP = N(6)-carboxybiotinyl-L-lysyl-[protein] + ADP + phosphate + H(+)</text>
        <dbReference type="Rhea" id="RHEA:13501"/>
        <dbReference type="Rhea" id="RHEA-COMP:10505"/>
        <dbReference type="Rhea" id="RHEA-COMP:10506"/>
        <dbReference type="ChEBI" id="CHEBI:15378"/>
        <dbReference type="ChEBI" id="CHEBI:17544"/>
        <dbReference type="ChEBI" id="CHEBI:30616"/>
        <dbReference type="ChEBI" id="CHEBI:43474"/>
        <dbReference type="ChEBI" id="CHEBI:83144"/>
        <dbReference type="ChEBI" id="CHEBI:83145"/>
        <dbReference type="ChEBI" id="CHEBI:456216"/>
        <dbReference type="EC" id="6.3.4.14"/>
    </reaction>
</comment>
<evidence type="ECO:0000256" key="13">
    <source>
        <dbReference type="ARBA" id="ARBA00023160"/>
    </source>
</evidence>
<dbReference type="FunFam" id="3.30.470.20:FF:000028">
    <property type="entry name" value="Methylcrotonoyl-CoA carboxylase subunit alpha, mitochondrial"/>
    <property type="match status" value="1"/>
</dbReference>
<dbReference type="NCBIfam" id="TIGR00514">
    <property type="entry name" value="accC"/>
    <property type="match status" value="1"/>
</dbReference>
<evidence type="ECO:0000256" key="12">
    <source>
        <dbReference type="ARBA" id="ARBA00023098"/>
    </source>
</evidence>
<keyword evidence="14 17" id="KW-0092">Biotin</keyword>
<evidence type="ECO:0000256" key="6">
    <source>
        <dbReference type="ARBA" id="ARBA00022598"/>
    </source>
</evidence>
<name>A0A4R2L3R3_9FIRM</name>
<dbReference type="InterPro" id="IPR005482">
    <property type="entry name" value="Biotin_COase_C"/>
</dbReference>
<evidence type="ECO:0000256" key="14">
    <source>
        <dbReference type="ARBA" id="ARBA00023267"/>
    </source>
</evidence>
<evidence type="ECO:0000256" key="2">
    <source>
        <dbReference type="ARBA" id="ARBA00004956"/>
    </source>
</evidence>
<dbReference type="Pfam" id="PF00289">
    <property type="entry name" value="Biotin_carb_N"/>
    <property type="match status" value="1"/>
</dbReference>
<evidence type="ECO:0000256" key="5">
    <source>
        <dbReference type="ARBA" id="ARBA00022516"/>
    </source>
</evidence>
<dbReference type="NCBIfam" id="NF004085">
    <property type="entry name" value="PRK05586.1"/>
    <property type="match status" value="1"/>
</dbReference>
<dbReference type="Gene3D" id="3.40.50.20">
    <property type="match status" value="1"/>
</dbReference>
<dbReference type="SUPFAM" id="SSF52440">
    <property type="entry name" value="PreATP-grasp domain"/>
    <property type="match status" value="1"/>
</dbReference>
<keyword evidence="12 17" id="KW-0443">Lipid metabolism</keyword>
<organism evidence="20 21">
    <name type="scientific">Marinisporobacter balticus</name>
    <dbReference type="NCBI Taxonomy" id="2018667"/>
    <lineage>
        <taxon>Bacteria</taxon>
        <taxon>Bacillati</taxon>
        <taxon>Bacillota</taxon>
        <taxon>Clostridia</taxon>
        <taxon>Peptostreptococcales</taxon>
        <taxon>Thermotaleaceae</taxon>
        <taxon>Marinisporobacter</taxon>
    </lineage>
</organism>
<dbReference type="PROSITE" id="PS50979">
    <property type="entry name" value="BC"/>
    <property type="match status" value="1"/>
</dbReference>
<dbReference type="PANTHER" id="PTHR48095">
    <property type="entry name" value="PYRUVATE CARBOXYLASE SUBUNIT A"/>
    <property type="match status" value="1"/>
</dbReference>
<dbReference type="PANTHER" id="PTHR48095:SF2">
    <property type="entry name" value="BIOTIN CARBOXYLASE, CHLOROPLASTIC"/>
    <property type="match status" value="1"/>
</dbReference>
<dbReference type="PROSITE" id="PS00867">
    <property type="entry name" value="CPSASE_2"/>
    <property type="match status" value="1"/>
</dbReference>
<evidence type="ECO:0000256" key="4">
    <source>
        <dbReference type="ARBA" id="ARBA00013263"/>
    </source>
</evidence>